<dbReference type="PROSITE" id="PS51679">
    <property type="entry name" value="SAM_MT_C5"/>
    <property type="match status" value="1"/>
</dbReference>
<dbReference type="SUPFAM" id="SSF57903">
    <property type="entry name" value="FYVE/PHD zinc finger"/>
    <property type="match status" value="1"/>
</dbReference>
<dbReference type="InterPro" id="IPR011011">
    <property type="entry name" value="Znf_FYVE_PHD"/>
</dbReference>
<evidence type="ECO:0000256" key="4">
    <source>
        <dbReference type="ARBA" id="ARBA00022679"/>
    </source>
</evidence>
<dbReference type="InterPro" id="IPR025766">
    <property type="entry name" value="ADD"/>
</dbReference>
<dbReference type="EMBL" id="JAVRBK010000009">
    <property type="protein sequence ID" value="KAK5639396.1"/>
    <property type="molecule type" value="Genomic_DNA"/>
</dbReference>
<dbReference type="InterPro" id="IPR049554">
    <property type="entry name" value="DNMT3_ADD_PHD"/>
</dbReference>
<dbReference type="PANTHER" id="PTHR23068:SF25">
    <property type="entry name" value="DNA (CYTOSINE-5)-METHYLTRANSFERASE DRM2"/>
    <property type="match status" value="1"/>
</dbReference>
<keyword evidence="9" id="KW-0539">Nucleus</keyword>
<dbReference type="GO" id="GO:0005634">
    <property type="term" value="C:nucleus"/>
    <property type="evidence" value="ECO:0007669"/>
    <property type="project" value="UniProtKB-SubCell"/>
</dbReference>
<evidence type="ECO:0000256" key="6">
    <source>
        <dbReference type="ARBA" id="ARBA00022723"/>
    </source>
</evidence>
<dbReference type="Pfam" id="PF21255">
    <property type="entry name" value="DNMT3_ADD_GATA1-like"/>
    <property type="match status" value="1"/>
</dbReference>
<evidence type="ECO:0000256" key="10">
    <source>
        <dbReference type="PROSITE-ProRule" id="PRU01016"/>
    </source>
</evidence>
<dbReference type="AlphaFoldDB" id="A0AAN7ZG94"/>
<dbReference type="CDD" id="cd11725">
    <property type="entry name" value="ADDz_Dnmt3"/>
    <property type="match status" value="1"/>
</dbReference>
<keyword evidence="5 10" id="KW-0949">S-adenosyl-L-methionine</keyword>
<evidence type="ECO:0000256" key="5">
    <source>
        <dbReference type="ARBA" id="ARBA00022691"/>
    </source>
</evidence>
<evidence type="ECO:0000256" key="1">
    <source>
        <dbReference type="ARBA" id="ARBA00004123"/>
    </source>
</evidence>
<dbReference type="PROSITE" id="PS51533">
    <property type="entry name" value="ADD"/>
    <property type="match status" value="1"/>
</dbReference>
<feature type="domain" description="PHD-type" evidence="11">
    <location>
        <begin position="300"/>
        <end position="433"/>
    </location>
</feature>
<evidence type="ECO:0000256" key="3">
    <source>
        <dbReference type="ARBA" id="ARBA00022603"/>
    </source>
</evidence>
<dbReference type="GO" id="GO:0010468">
    <property type="term" value="P:regulation of gene expression"/>
    <property type="evidence" value="ECO:0007669"/>
    <property type="project" value="UniProtKB-ARBA"/>
</dbReference>
<dbReference type="Pfam" id="PF00145">
    <property type="entry name" value="DNA_methylase"/>
    <property type="match status" value="1"/>
</dbReference>
<dbReference type="PANTHER" id="PTHR23068">
    <property type="entry name" value="DNA CYTOSINE-5- -METHYLTRANSFERASE 3-RELATED"/>
    <property type="match status" value="1"/>
</dbReference>
<evidence type="ECO:0000313" key="13">
    <source>
        <dbReference type="Proteomes" id="UP001329430"/>
    </source>
</evidence>
<evidence type="ECO:0000256" key="2">
    <source>
        <dbReference type="ARBA" id="ARBA00011975"/>
    </source>
</evidence>
<dbReference type="Gene3D" id="2.30.30.140">
    <property type="match status" value="1"/>
</dbReference>
<keyword evidence="8" id="KW-0862">Zinc</keyword>
<comment type="caution">
    <text evidence="12">The sequence shown here is derived from an EMBL/GenBank/DDBJ whole genome shotgun (WGS) entry which is preliminary data.</text>
</comment>
<evidence type="ECO:0000313" key="12">
    <source>
        <dbReference type="EMBL" id="KAK5639396.1"/>
    </source>
</evidence>
<dbReference type="InterPro" id="IPR013083">
    <property type="entry name" value="Znf_RING/FYVE/PHD"/>
</dbReference>
<dbReference type="Gene3D" id="3.40.50.150">
    <property type="entry name" value="Vaccinia Virus protein VP39"/>
    <property type="match status" value="1"/>
</dbReference>
<dbReference type="GO" id="GO:0032259">
    <property type="term" value="P:methylation"/>
    <property type="evidence" value="ECO:0007669"/>
    <property type="project" value="UniProtKB-KW"/>
</dbReference>
<gene>
    <name evidence="12" type="ORF">RI129_011888</name>
</gene>
<dbReference type="InterPro" id="IPR001525">
    <property type="entry name" value="C5_MeTfrase"/>
</dbReference>
<organism evidence="12 13">
    <name type="scientific">Pyrocoelia pectoralis</name>
    <dbReference type="NCBI Taxonomy" id="417401"/>
    <lineage>
        <taxon>Eukaryota</taxon>
        <taxon>Metazoa</taxon>
        <taxon>Ecdysozoa</taxon>
        <taxon>Arthropoda</taxon>
        <taxon>Hexapoda</taxon>
        <taxon>Insecta</taxon>
        <taxon>Pterygota</taxon>
        <taxon>Neoptera</taxon>
        <taxon>Endopterygota</taxon>
        <taxon>Coleoptera</taxon>
        <taxon>Polyphaga</taxon>
        <taxon>Elateriformia</taxon>
        <taxon>Elateroidea</taxon>
        <taxon>Lampyridae</taxon>
        <taxon>Lampyrinae</taxon>
        <taxon>Pyrocoelia</taxon>
    </lineage>
</organism>
<dbReference type="Gene3D" id="2.20.70.90">
    <property type="match status" value="1"/>
</dbReference>
<sequence>MADLHKLVWRPGSLIWYKNHNLWYSALLISGNKDSSVYNVFVFGIHDTCYVEMDQIQDFVTHLDSHISRLDTKDAVWKEGVVEALVELFLDKRHFDIEDLDDLHLPDFPTRQNRIPKWVDRLVSSGRTNGEDSGSRIKSLKRIRDDLDEKDFKKGSLVWGKYGKTWWSAIVLNTVLSDSSKPKYKIMWLNDYTTSMLKVDDLLDFADHFQYIIKKFIKRMSLNWKRGTVGALDELYNHEKSFKPEELEKLAADGLQNIPNRIDSIPQSVQNALDKSRTSNFDVYKNKCPDRYKRIISSLLLSGKTLQGVQLCLGCYTDIEISHSHPIFQGALCKKCYDTLKSTLNTIGDDGFHFFCVICGNGGHTILCESGFCGKVYCIKCVQDFCKEGTWTSFVNQEKWVCFLCSGQRKLGVLLIKPDYNLAIDKMLYSEVKQIPLVKTPSGPLSQGTKLRVLSLFDGISTGLFALNKLKIPIDKYYASEVDSNCISVSKFHFMDKVTHIGDVTRITEEDIKQISPIHLVIGGSPCTDLSLVNPARKGLFDPNGTGHLFFEFYRILRLVSKQNKNGFYWLYENVAFMEISCKDVITRHLQSEPILKDAVYVSAQHRPRLFWGNLPLLLQSMPVVESNLQDVLWPYRTATVEKLATVTTKSNSLRQDCLYPVINEHNNPDVVCITELEKVFGFTPHYTDVCNMSAGQRQKLLGSAWSVPVIEHLFTPLQQICKT</sequence>
<dbReference type="Gene3D" id="3.30.40.10">
    <property type="entry name" value="Zinc/RING finger domain, C3HC4 (zinc finger)"/>
    <property type="match status" value="1"/>
</dbReference>
<comment type="similarity">
    <text evidence="10">Belongs to the class I-like SAM-binding methyltransferase superfamily. C5-methyltransferase family.</text>
</comment>
<dbReference type="Proteomes" id="UP001329430">
    <property type="component" value="Chromosome 9"/>
</dbReference>
<proteinExistence type="inferred from homology"/>
<keyword evidence="13" id="KW-1185">Reference proteome</keyword>
<dbReference type="GO" id="GO:0003886">
    <property type="term" value="F:DNA (cytosine-5-)-methyltransferase activity"/>
    <property type="evidence" value="ECO:0007669"/>
    <property type="project" value="UniProtKB-EC"/>
</dbReference>
<keyword evidence="6" id="KW-0479">Metal-binding</keyword>
<comment type="subcellular location">
    <subcellularLocation>
        <location evidence="1">Nucleus</location>
    </subcellularLocation>
</comment>
<dbReference type="InterPro" id="IPR029063">
    <property type="entry name" value="SAM-dependent_MTases_sf"/>
</dbReference>
<dbReference type="SUPFAM" id="SSF53335">
    <property type="entry name" value="S-adenosyl-L-methionine-dependent methyltransferases"/>
    <property type="match status" value="1"/>
</dbReference>
<evidence type="ECO:0000256" key="9">
    <source>
        <dbReference type="ARBA" id="ARBA00023242"/>
    </source>
</evidence>
<name>A0AAN7ZG94_9COLE</name>
<evidence type="ECO:0000259" key="11">
    <source>
        <dbReference type="PROSITE" id="PS51533"/>
    </source>
</evidence>
<accession>A0AAN7ZG94</accession>
<reference evidence="12 13" key="1">
    <citation type="journal article" date="2024" name="Insects">
        <title>An Improved Chromosome-Level Genome Assembly of the Firefly Pyrocoelia pectoralis.</title>
        <authorList>
            <person name="Fu X."/>
            <person name="Meyer-Rochow V.B."/>
            <person name="Ballantyne L."/>
            <person name="Zhu X."/>
        </authorList>
    </citation>
    <scope>NUCLEOTIDE SEQUENCE [LARGE SCALE GENOMIC DNA]</scope>
    <source>
        <strain evidence="12">XCY_ONT2</strain>
    </source>
</reference>
<keyword evidence="4 10" id="KW-0808">Transferase</keyword>
<dbReference type="InterPro" id="IPR050390">
    <property type="entry name" value="C5-Methyltransferase"/>
</dbReference>
<feature type="active site" evidence="10">
    <location>
        <position position="527"/>
    </location>
</feature>
<keyword evidence="3 10" id="KW-0489">Methyltransferase</keyword>
<dbReference type="SUPFAM" id="SSF63748">
    <property type="entry name" value="Tudor/PWWP/MBT"/>
    <property type="match status" value="1"/>
</dbReference>
<keyword evidence="7" id="KW-0863">Zinc-finger</keyword>
<protein>
    <recommendedName>
        <fullName evidence="2">DNA (cytosine-5-)-methyltransferase</fullName>
        <ecNumber evidence="2">2.1.1.37</ecNumber>
    </recommendedName>
</protein>
<dbReference type="GO" id="GO:0008270">
    <property type="term" value="F:zinc ion binding"/>
    <property type="evidence" value="ECO:0007669"/>
    <property type="project" value="UniProtKB-KW"/>
</dbReference>
<evidence type="ECO:0000256" key="7">
    <source>
        <dbReference type="ARBA" id="ARBA00022771"/>
    </source>
</evidence>
<dbReference type="EC" id="2.1.1.37" evidence="2"/>
<evidence type="ECO:0000256" key="8">
    <source>
        <dbReference type="ARBA" id="ARBA00022833"/>
    </source>
</evidence>